<reference evidence="1 2" key="1">
    <citation type="journal article" date="2010" name="Nature">
        <title>Genome sequencing and analysis of the model grass Brachypodium distachyon.</title>
        <authorList>
            <consortium name="International Brachypodium Initiative"/>
        </authorList>
    </citation>
    <scope>NUCLEOTIDE SEQUENCE [LARGE SCALE GENOMIC DNA]</scope>
    <source>
        <strain evidence="1 2">Bd21</strain>
    </source>
</reference>
<keyword evidence="3" id="KW-1185">Reference proteome</keyword>
<sequence>MPWASPRLPGSASPPAAASSHTALIVMAWDLQGLGTRMVILYLQLAPDAGLTPTCSQGLLAAGGCLHRTLKLDGPQRWLYPSGQFKSRLC</sequence>
<dbReference type="Proteomes" id="UP000008810">
    <property type="component" value="Chromosome 4"/>
</dbReference>
<accession>A0A0Q3INY9</accession>
<evidence type="ECO:0000313" key="1">
    <source>
        <dbReference type="EMBL" id="KQJ87992.1"/>
    </source>
</evidence>
<protein>
    <submittedName>
        <fullName evidence="1 2">Uncharacterized protein</fullName>
    </submittedName>
</protein>
<dbReference type="Gramene" id="KQJ87992">
    <property type="protein sequence ID" value="KQJ87992"/>
    <property type="gene ID" value="BRADI_4g14742v3"/>
</dbReference>
<name>A0A0Q3INY9_BRADI</name>
<evidence type="ECO:0000313" key="2">
    <source>
        <dbReference type="EnsemblPlants" id="KQJ87992"/>
    </source>
</evidence>
<gene>
    <name evidence="1" type="ORF">BRADI_4g14742v3</name>
</gene>
<dbReference type="EMBL" id="CM000883">
    <property type="protein sequence ID" value="KQJ87992.1"/>
    <property type="molecule type" value="Genomic_DNA"/>
</dbReference>
<reference evidence="2" key="3">
    <citation type="submission" date="2018-08" db="UniProtKB">
        <authorList>
            <consortium name="EnsemblPlants"/>
        </authorList>
    </citation>
    <scope>IDENTIFICATION</scope>
    <source>
        <strain evidence="2">cv. Bd21</strain>
    </source>
</reference>
<evidence type="ECO:0000313" key="3">
    <source>
        <dbReference type="Proteomes" id="UP000008810"/>
    </source>
</evidence>
<dbReference type="InParanoid" id="A0A0Q3INY9"/>
<proteinExistence type="predicted"/>
<dbReference type="EnsemblPlants" id="KQJ87992">
    <property type="protein sequence ID" value="KQJ87992"/>
    <property type="gene ID" value="BRADI_4g14742v3"/>
</dbReference>
<organism evidence="1">
    <name type="scientific">Brachypodium distachyon</name>
    <name type="common">Purple false brome</name>
    <name type="synonym">Trachynia distachya</name>
    <dbReference type="NCBI Taxonomy" id="15368"/>
    <lineage>
        <taxon>Eukaryota</taxon>
        <taxon>Viridiplantae</taxon>
        <taxon>Streptophyta</taxon>
        <taxon>Embryophyta</taxon>
        <taxon>Tracheophyta</taxon>
        <taxon>Spermatophyta</taxon>
        <taxon>Magnoliopsida</taxon>
        <taxon>Liliopsida</taxon>
        <taxon>Poales</taxon>
        <taxon>Poaceae</taxon>
        <taxon>BOP clade</taxon>
        <taxon>Pooideae</taxon>
        <taxon>Stipodae</taxon>
        <taxon>Brachypodieae</taxon>
        <taxon>Brachypodium</taxon>
    </lineage>
</organism>
<dbReference type="AlphaFoldDB" id="A0A0Q3INY9"/>
<reference evidence="1" key="2">
    <citation type="submission" date="2017-06" db="EMBL/GenBank/DDBJ databases">
        <title>WGS assembly of Brachypodium distachyon.</title>
        <authorList>
            <consortium name="The International Brachypodium Initiative"/>
            <person name="Lucas S."/>
            <person name="Harmon-Smith M."/>
            <person name="Lail K."/>
            <person name="Tice H."/>
            <person name="Grimwood J."/>
            <person name="Bruce D."/>
            <person name="Barry K."/>
            <person name="Shu S."/>
            <person name="Lindquist E."/>
            <person name="Wang M."/>
            <person name="Pitluck S."/>
            <person name="Vogel J.P."/>
            <person name="Garvin D.F."/>
            <person name="Mockler T.C."/>
            <person name="Schmutz J."/>
            <person name="Rokhsar D."/>
            <person name="Bevan M.W."/>
        </authorList>
    </citation>
    <scope>NUCLEOTIDE SEQUENCE</scope>
    <source>
        <strain evidence="1">Bd21</strain>
    </source>
</reference>